<accession>A0A433Q5P0</accession>
<reference evidence="2 3" key="1">
    <citation type="journal article" date="2018" name="New Phytol.">
        <title>Phylogenomics of Endogonaceae and evolution of mycorrhizas within Mucoromycota.</title>
        <authorList>
            <person name="Chang Y."/>
            <person name="Desiro A."/>
            <person name="Na H."/>
            <person name="Sandor L."/>
            <person name="Lipzen A."/>
            <person name="Clum A."/>
            <person name="Barry K."/>
            <person name="Grigoriev I.V."/>
            <person name="Martin F.M."/>
            <person name="Stajich J.E."/>
            <person name="Smith M.E."/>
            <person name="Bonito G."/>
            <person name="Spatafora J.W."/>
        </authorList>
    </citation>
    <scope>NUCLEOTIDE SEQUENCE [LARGE SCALE GENOMIC DNA]</scope>
    <source>
        <strain evidence="2 3">AD002</strain>
    </source>
</reference>
<dbReference type="EMBL" id="RBNJ01013947">
    <property type="protein sequence ID" value="RUS25097.1"/>
    <property type="molecule type" value="Genomic_DNA"/>
</dbReference>
<evidence type="ECO:0000313" key="3">
    <source>
        <dbReference type="Proteomes" id="UP000274822"/>
    </source>
</evidence>
<evidence type="ECO:0000313" key="2">
    <source>
        <dbReference type="EMBL" id="RUS25097.1"/>
    </source>
</evidence>
<dbReference type="Proteomes" id="UP000274822">
    <property type="component" value="Unassembled WGS sequence"/>
</dbReference>
<comment type="caution">
    <text evidence="2">The sequence shown here is derived from an EMBL/GenBank/DDBJ whole genome shotgun (WGS) entry which is preliminary data.</text>
</comment>
<proteinExistence type="predicted"/>
<sequence length="127" mass="13976">MKHAGMIPAPSSVKDDSWPKLSGDSRFLLSRVLFLMTVDCLDVVRLLIDDLNVADSIALVNTQTRFPYLLTSDVPYIEPPADPLRKRPVTPRQPRAARGPHLAGNGDQRGAQVALQSVDARFTKLSI</sequence>
<gene>
    <name evidence="2" type="ORF">BC938DRAFT_472629</name>
</gene>
<dbReference type="AlphaFoldDB" id="A0A433Q5P0"/>
<protein>
    <submittedName>
        <fullName evidence="2">Uncharacterized protein</fullName>
    </submittedName>
</protein>
<name>A0A433Q5P0_9FUNG</name>
<feature type="region of interest" description="Disordered" evidence="1">
    <location>
        <begin position="78"/>
        <end position="110"/>
    </location>
</feature>
<evidence type="ECO:0000256" key="1">
    <source>
        <dbReference type="SAM" id="MobiDB-lite"/>
    </source>
</evidence>
<organism evidence="2 3">
    <name type="scientific">Jimgerdemannia flammicorona</name>
    <dbReference type="NCBI Taxonomy" id="994334"/>
    <lineage>
        <taxon>Eukaryota</taxon>
        <taxon>Fungi</taxon>
        <taxon>Fungi incertae sedis</taxon>
        <taxon>Mucoromycota</taxon>
        <taxon>Mucoromycotina</taxon>
        <taxon>Endogonomycetes</taxon>
        <taxon>Endogonales</taxon>
        <taxon>Endogonaceae</taxon>
        <taxon>Jimgerdemannia</taxon>
    </lineage>
</organism>
<keyword evidence="3" id="KW-1185">Reference proteome</keyword>